<reference evidence="3" key="1">
    <citation type="journal article" date="2019" name="Int. J. Syst. Evol. Microbiol.">
        <title>The Global Catalogue of Microorganisms (GCM) 10K type strain sequencing project: providing services to taxonomists for standard genome sequencing and annotation.</title>
        <authorList>
            <consortium name="The Broad Institute Genomics Platform"/>
            <consortium name="The Broad Institute Genome Sequencing Center for Infectious Disease"/>
            <person name="Wu L."/>
            <person name="Ma J."/>
        </authorList>
    </citation>
    <scope>NUCLEOTIDE SEQUENCE [LARGE SCALE GENOMIC DNA]</scope>
    <source>
        <strain evidence="3">NBRC 103166</strain>
    </source>
</reference>
<name>A0ABQ6DVG2_9GAMM</name>
<protein>
    <recommendedName>
        <fullName evidence="4">Lipoprotein</fullName>
    </recommendedName>
</protein>
<organism evidence="2 3">
    <name type="scientific">Psychromonas marina</name>
    <dbReference type="NCBI Taxonomy" id="88364"/>
    <lineage>
        <taxon>Bacteria</taxon>
        <taxon>Pseudomonadati</taxon>
        <taxon>Pseudomonadota</taxon>
        <taxon>Gammaproteobacteria</taxon>
        <taxon>Alteromonadales</taxon>
        <taxon>Psychromonadaceae</taxon>
        <taxon>Psychromonas</taxon>
    </lineage>
</organism>
<feature type="region of interest" description="Disordered" evidence="1">
    <location>
        <begin position="244"/>
        <end position="315"/>
    </location>
</feature>
<proteinExistence type="predicted"/>
<dbReference type="Proteomes" id="UP001157353">
    <property type="component" value="Unassembled WGS sequence"/>
</dbReference>
<evidence type="ECO:0000313" key="3">
    <source>
        <dbReference type="Proteomes" id="UP001157353"/>
    </source>
</evidence>
<feature type="compositionally biased region" description="Low complexity" evidence="1">
    <location>
        <begin position="298"/>
        <end position="309"/>
    </location>
</feature>
<feature type="compositionally biased region" description="Polar residues" evidence="1">
    <location>
        <begin position="263"/>
        <end position="297"/>
    </location>
</feature>
<evidence type="ECO:0008006" key="4">
    <source>
        <dbReference type="Google" id="ProtNLM"/>
    </source>
</evidence>
<feature type="compositionally biased region" description="Polar residues" evidence="1">
    <location>
        <begin position="244"/>
        <end position="254"/>
    </location>
</feature>
<gene>
    <name evidence="2" type="ORF">GCM10007916_01730</name>
</gene>
<evidence type="ECO:0000256" key="1">
    <source>
        <dbReference type="SAM" id="MobiDB-lite"/>
    </source>
</evidence>
<dbReference type="PROSITE" id="PS51257">
    <property type="entry name" value="PROKAR_LIPOPROTEIN"/>
    <property type="match status" value="1"/>
</dbReference>
<comment type="caution">
    <text evidence="2">The sequence shown here is derived from an EMBL/GenBank/DDBJ whole genome shotgun (WGS) entry which is preliminary data.</text>
</comment>
<dbReference type="RefSeq" id="WP_284202223.1">
    <property type="nucleotide sequence ID" value="NZ_BSPQ01000001.1"/>
</dbReference>
<sequence length="315" mass="34995">MKIKLLLIFCFAFVLSGCGDERQDRIDSNIKSADYLINNLGQSLDGKNIRNAMLLEQYAGLLASDKPELKPLLEQLSRDATRDGPTYQGLVQRLKTVREQPQVIGDIEAQVYETETLIEASDPALFNDALSDPINVIADMSDGKLARINAISQQQSLAANGAEDNGAGSQLVGNPGYGQWQNNSSGMSFWHWYGMYSMFSAITNPVRYDRWSSRRDYSYYNDVGRNRYTSPQQAKSQNDLATKTKKQFGNNRGFQSPYAKSKTGASAMSNSSRQAQKSTPFSGRSSYSKTRSQTKAASSFRNSKTTSSRSTRRGK</sequence>
<keyword evidence="3" id="KW-1185">Reference proteome</keyword>
<accession>A0ABQ6DVG2</accession>
<dbReference type="EMBL" id="BSPQ01000001">
    <property type="protein sequence ID" value="GLS89106.1"/>
    <property type="molecule type" value="Genomic_DNA"/>
</dbReference>
<evidence type="ECO:0000313" key="2">
    <source>
        <dbReference type="EMBL" id="GLS89106.1"/>
    </source>
</evidence>